<dbReference type="PIRSF" id="PIRSF006060">
    <property type="entry name" value="AA_transporter"/>
    <property type="match status" value="1"/>
</dbReference>
<feature type="transmembrane region" description="Helical" evidence="6">
    <location>
        <begin position="427"/>
        <end position="449"/>
    </location>
</feature>
<feature type="transmembrane region" description="Helical" evidence="6">
    <location>
        <begin position="60"/>
        <end position="85"/>
    </location>
</feature>
<evidence type="ECO:0000256" key="5">
    <source>
        <dbReference type="ARBA" id="ARBA00023136"/>
    </source>
</evidence>
<feature type="transmembrane region" description="Helical" evidence="6">
    <location>
        <begin position="178"/>
        <end position="199"/>
    </location>
</feature>
<evidence type="ECO:0000313" key="8">
    <source>
        <dbReference type="Proteomes" id="UP000275078"/>
    </source>
</evidence>
<comment type="subcellular location">
    <subcellularLocation>
        <location evidence="1">Membrane</location>
        <topology evidence="1">Multi-pass membrane protein</topology>
    </subcellularLocation>
</comment>
<dbReference type="PANTHER" id="PTHR45649:SF10">
    <property type="entry name" value="AMINO ACID TRANSPORTER (EUROFUNG)"/>
    <property type="match status" value="1"/>
</dbReference>
<keyword evidence="3 6" id="KW-0812">Transmembrane</keyword>
<feature type="transmembrane region" description="Helical" evidence="6">
    <location>
        <begin position="386"/>
        <end position="406"/>
    </location>
</feature>
<dbReference type="Gene3D" id="1.20.1740.10">
    <property type="entry name" value="Amino acid/polyamine transporter I"/>
    <property type="match status" value="1"/>
</dbReference>
<dbReference type="GO" id="GO:0022857">
    <property type="term" value="F:transmembrane transporter activity"/>
    <property type="evidence" value="ECO:0007669"/>
    <property type="project" value="InterPro"/>
</dbReference>
<dbReference type="EMBL" id="ML119668">
    <property type="protein sequence ID" value="RPA82914.1"/>
    <property type="molecule type" value="Genomic_DNA"/>
</dbReference>
<dbReference type="InterPro" id="IPR002293">
    <property type="entry name" value="AA/rel_permease1"/>
</dbReference>
<feature type="transmembrane region" description="Helical" evidence="6">
    <location>
        <begin position="358"/>
        <end position="380"/>
    </location>
</feature>
<reference evidence="7 8" key="1">
    <citation type="journal article" date="2018" name="Nat. Ecol. Evol.">
        <title>Pezizomycetes genomes reveal the molecular basis of ectomycorrhizal truffle lifestyle.</title>
        <authorList>
            <person name="Murat C."/>
            <person name="Payen T."/>
            <person name="Noel B."/>
            <person name="Kuo A."/>
            <person name="Morin E."/>
            <person name="Chen J."/>
            <person name="Kohler A."/>
            <person name="Krizsan K."/>
            <person name="Balestrini R."/>
            <person name="Da Silva C."/>
            <person name="Montanini B."/>
            <person name="Hainaut M."/>
            <person name="Levati E."/>
            <person name="Barry K.W."/>
            <person name="Belfiori B."/>
            <person name="Cichocki N."/>
            <person name="Clum A."/>
            <person name="Dockter R.B."/>
            <person name="Fauchery L."/>
            <person name="Guy J."/>
            <person name="Iotti M."/>
            <person name="Le Tacon F."/>
            <person name="Lindquist E.A."/>
            <person name="Lipzen A."/>
            <person name="Malagnac F."/>
            <person name="Mello A."/>
            <person name="Molinier V."/>
            <person name="Miyauchi S."/>
            <person name="Poulain J."/>
            <person name="Riccioni C."/>
            <person name="Rubini A."/>
            <person name="Sitrit Y."/>
            <person name="Splivallo R."/>
            <person name="Traeger S."/>
            <person name="Wang M."/>
            <person name="Zifcakova L."/>
            <person name="Wipf D."/>
            <person name="Zambonelli A."/>
            <person name="Paolocci F."/>
            <person name="Nowrousian M."/>
            <person name="Ottonello S."/>
            <person name="Baldrian P."/>
            <person name="Spatafora J.W."/>
            <person name="Henrissat B."/>
            <person name="Nagy L.G."/>
            <person name="Aury J.M."/>
            <person name="Wincker P."/>
            <person name="Grigoriev I.V."/>
            <person name="Bonfante P."/>
            <person name="Martin F.M."/>
        </authorList>
    </citation>
    <scope>NUCLEOTIDE SEQUENCE [LARGE SCALE GENOMIC DNA]</scope>
    <source>
        <strain evidence="7 8">RN42</strain>
    </source>
</reference>
<proteinExistence type="predicted"/>
<dbReference type="PANTHER" id="PTHR45649">
    <property type="entry name" value="AMINO-ACID PERMEASE BAT1"/>
    <property type="match status" value="1"/>
</dbReference>
<organism evidence="7 8">
    <name type="scientific">Ascobolus immersus RN42</name>
    <dbReference type="NCBI Taxonomy" id="1160509"/>
    <lineage>
        <taxon>Eukaryota</taxon>
        <taxon>Fungi</taxon>
        <taxon>Dikarya</taxon>
        <taxon>Ascomycota</taxon>
        <taxon>Pezizomycotina</taxon>
        <taxon>Pezizomycetes</taxon>
        <taxon>Pezizales</taxon>
        <taxon>Ascobolaceae</taxon>
        <taxon>Ascobolus</taxon>
    </lineage>
</organism>
<sequence length="509" mass="55355">MHGSEDEDNHLLEDIGYKPQLRREFTKWSIISYAISILGVLGSIPATFNVPLSTGGTGTVIWAWTIGSCMAFLMAMSVSELVSAYPTAGGMYFVTKMVVPEEQMPMWCWIVGWCNLVGQTAGVAGLAYSVGQMVLAGVSLNSASYSPSPGETVFASFIVLLLMGTLCSLRTVNLHRMVAWFAPINVLATTTICLTLLTLTPTLQPLPHILTTFTNGSNTTPLLSFLLGFLSVSFTMTDYDATTHISEETHHASLLGPLAITTAILVSGLLGLALNITLCLCIQDVDRVLTSHTGMAAAQILLDAVGRAPATLMWSAMVLVQVFTGVAAMLAAGRMAFAFARDRGLPFSQVWSRIHPRTLTPVNAVWLVVGSSGLLISVALKSTAASIAIFSLTAPALDLSYVFVICARRRYRERIVFQPGPYRLGRYGAVINLVAVAWVGFISCVLFLPDRLPLRWETMNYAPFLAALLLGFSTLWWYIGAWEYYKGPRTEWGHGAGEGEPEYERLLDE</sequence>
<evidence type="ECO:0000313" key="7">
    <source>
        <dbReference type="EMBL" id="RPA82914.1"/>
    </source>
</evidence>
<dbReference type="OrthoDB" id="10054429at2759"/>
<protein>
    <submittedName>
        <fullName evidence="7">Amino acid permease</fullName>
    </submittedName>
</protein>
<feature type="transmembrane region" description="Helical" evidence="6">
    <location>
        <begin position="150"/>
        <end position="169"/>
    </location>
</feature>
<evidence type="ECO:0000256" key="4">
    <source>
        <dbReference type="ARBA" id="ARBA00022989"/>
    </source>
</evidence>
<keyword evidence="4 6" id="KW-1133">Transmembrane helix</keyword>
<feature type="transmembrane region" description="Helical" evidence="6">
    <location>
        <begin position="106"/>
        <end position="130"/>
    </location>
</feature>
<name>A0A3N4IMU3_ASCIM</name>
<dbReference type="GO" id="GO:0016020">
    <property type="term" value="C:membrane"/>
    <property type="evidence" value="ECO:0007669"/>
    <property type="project" value="UniProtKB-SubCell"/>
</dbReference>
<feature type="transmembrane region" description="Helical" evidence="6">
    <location>
        <begin position="28"/>
        <end position="48"/>
    </location>
</feature>
<accession>A0A3N4IMU3</accession>
<keyword evidence="2" id="KW-0813">Transport</keyword>
<keyword evidence="8" id="KW-1185">Reference proteome</keyword>
<evidence type="ECO:0000256" key="3">
    <source>
        <dbReference type="ARBA" id="ARBA00022692"/>
    </source>
</evidence>
<evidence type="ECO:0000256" key="6">
    <source>
        <dbReference type="SAM" id="Phobius"/>
    </source>
</evidence>
<feature type="transmembrane region" description="Helical" evidence="6">
    <location>
        <begin position="312"/>
        <end position="337"/>
    </location>
</feature>
<dbReference type="Proteomes" id="UP000275078">
    <property type="component" value="Unassembled WGS sequence"/>
</dbReference>
<evidence type="ECO:0000256" key="1">
    <source>
        <dbReference type="ARBA" id="ARBA00004141"/>
    </source>
</evidence>
<dbReference type="AlphaFoldDB" id="A0A3N4IMU3"/>
<keyword evidence="5 6" id="KW-0472">Membrane</keyword>
<feature type="transmembrane region" description="Helical" evidence="6">
    <location>
        <begin position="461"/>
        <end position="479"/>
    </location>
</feature>
<dbReference type="Pfam" id="PF13520">
    <property type="entry name" value="AA_permease_2"/>
    <property type="match status" value="1"/>
</dbReference>
<feature type="transmembrane region" description="Helical" evidence="6">
    <location>
        <begin position="219"/>
        <end position="237"/>
    </location>
</feature>
<dbReference type="STRING" id="1160509.A0A3N4IMU3"/>
<evidence type="ECO:0000256" key="2">
    <source>
        <dbReference type="ARBA" id="ARBA00022448"/>
    </source>
</evidence>
<gene>
    <name evidence="7" type="ORF">BJ508DRAFT_81337</name>
</gene>
<feature type="transmembrane region" description="Helical" evidence="6">
    <location>
        <begin position="258"/>
        <end position="285"/>
    </location>
</feature>